<dbReference type="Proteomes" id="UP000192582">
    <property type="component" value="Unassembled WGS sequence"/>
</dbReference>
<dbReference type="PIRSF" id="PIRSF015617">
    <property type="entry name" value="Adensltrnsf_CobA"/>
    <property type="match status" value="1"/>
</dbReference>
<dbReference type="GO" id="GO:0008817">
    <property type="term" value="F:corrinoid adenosyltransferase activity"/>
    <property type="evidence" value="ECO:0007669"/>
    <property type="project" value="InterPro"/>
</dbReference>
<sequence>MTDADTAARREAAMRELAEAREQHQKRGDVTRGRRGLLIVNTGKGKGKTTAALGLMMRAQGRGLRVRMFQFLKHEKAKFGEHRTLDLLGIPYEGLGDGFTWRSRDLENSASMAAHGWELAKEAIEAGEYDLIVLDEFTYALKYGWVPWPEVEATLKARDPKLHVVITGRDALPELVALADTVSEIQPVKHAYEAGIGAQPGIEH</sequence>
<dbReference type="EMBL" id="FWWU01000009">
    <property type="protein sequence ID" value="SMB96223.1"/>
    <property type="molecule type" value="Genomic_DNA"/>
</dbReference>
<dbReference type="GO" id="GO:0009236">
    <property type="term" value="P:cobalamin biosynthetic process"/>
    <property type="evidence" value="ECO:0007669"/>
    <property type="project" value="InterPro"/>
</dbReference>
<dbReference type="PANTHER" id="PTHR46638">
    <property type="entry name" value="CORRINOID ADENOSYLTRANSFERASE"/>
    <property type="match status" value="1"/>
</dbReference>
<dbReference type="AlphaFoldDB" id="A0A1W1VSG9"/>
<dbReference type="PANTHER" id="PTHR46638:SF1">
    <property type="entry name" value="CORRINOID ADENOSYLTRANSFERASE"/>
    <property type="match status" value="1"/>
</dbReference>
<dbReference type="InterPro" id="IPR003724">
    <property type="entry name" value="CblAdoTrfase_CobA"/>
</dbReference>
<dbReference type="CDD" id="cd00561">
    <property type="entry name" value="CobA_ACA"/>
    <property type="match status" value="1"/>
</dbReference>
<organism evidence="1 2">
    <name type="scientific">Deinococcus hopiensis KR-140</name>
    <dbReference type="NCBI Taxonomy" id="695939"/>
    <lineage>
        <taxon>Bacteria</taxon>
        <taxon>Thermotogati</taxon>
        <taxon>Deinococcota</taxon>
        <taxon>Deinococci</taxon>
        <taxon>Deinococcales</taxon>
        <taxon>Deinococcaceae</taxon>
        <taxon>Deinococcus</taxon>
    </lineage>
</organism>
<dbReference type="OrthoDB" id="9810309at2"/>
<dbReference type="RefSeq" id="WP_084050687.1">
    <property type="nucleotide sequence ID" value="NZ_FWWU01000009.1"/>
</dbReference>
<dbReference type="NCBIfam" id="TIGR00708">
    <property type="entry name" value="cobA"/>
    <property type="match status" value="1"/>
</dbReference>
<dbReference type="SUPFAM" id="SSF52540">
    <property type="entry name" value="P-loop containing nucleoside triphosphate hydrolases"/>
    <property type="match status" value="1"/>
</dbReference>
<accession>A0A1W1VSG9</accession>
<dbReference type="NCBIfam" id="NF004637">
    <property type="entry name" value="PRK05986.1"/>
    <property type="match status" value="1"/>
</dbReference>
<dbReference type="GO" id="GO:0005524">
    <property type="term" value="F:ATP binding"/>
    <property type="evidence" value="ECO:0007669"/>
    <property type="project" value="InterPro"/>
</dbReference>
<gene>
    <name evidence="1" type="ORF">SAMN00790413_03207</name>
</gene>
<keyword evidence="1" id="KW-0808">Transferase</keyword>
<name>A0A1W1VSG9_9DEIO</name>
<protein>
    <submittedName>
        <fullName evidence="1">Cob(I)yrinic acid a,c-diamide adenosyltransferase</fullName>
    </submittedName>
</protein>
<dbReference type="InterPro" id="IPR027417">
    <property type="entry name" value="P-loop_NTPase"/>
</dbReference>
<evidence type="ECO:0000313" key="1">
    <source>
        <dbReference type="EMBL" id="SMB96223.1"/>
    </source>
</evidence>
<dbReference type="STRING" id="695939.SAMN00790413_03207"/>
<evidence type="ECO:0000313" key="2">
    <source>
        <dbReference type="Proteomes" id="UP000192582"/>
    </source>
</evidence>
<dbReference type="Gene3D" id="3.40.50.300">
    <property type="entry name" value="P-loop containing nucleotide triphosphate hydrolases"/>
    <property type="match status" value="1"/>
</dbReference>
<reference evidence="1 2" key="1">
    <citation type="submission" date="2017-04" db="EMBL/GenBank/DDBJ databases">
        <authorList>
            <person name="Afonso C.L."/>
            <person name="Miller P.J."/>
            <person name="Scott M.A."/>
            <person name="Spackman E."/>
            <person name="Goraichik I."/>
            <person name="Dimitrov K.M."/>
            <person name="Suarez D.L."/>
            <person name="Swayne D.E."/>
        </authorList>
    </citation>
    <scope>NUCLEOTIDE SEQUENCE [LARGE SCALE GENOMIC DNA]</scope>
    <source>
        <strain evidence="1 2">KR-140</strain>
    </source>
</reference>
<proteinExistence type="predicted"/>
<dbReference type="Pfam" id="PF02572">
    <property type="entry name" value="CobA_CobO_BtuR"/>
    <property type="match status" value="1"/>
</dbReference>
<keyword evidence="2" id="KW-1185">Reference proteome</keyword>